<dbReference type="Proteomes" id="UP000321797">
    <property type="component" value="Unassembled WGS sequence"/>
</dbReference>
<dbReference type="EMBL" id="LASW01000089">
    <property type="protein sequence ID" value="KKB98063.1"/>
    <property type="molecule type" value="Genomic_DNA"/>
</dbReference>
<comment type="caution">
    <text evidence="5">The sequence shown here is derived from an EMBL/GenBank/DDBJ whole genome shotgun (WGS) entry which is preliminary data.</text>
</comment>
<dbReference type="STRING" id="342002.BST15_12465"/>
<dbReference type="PROSITE" id="PS50893">
    <property type="entry name" value="ABC_TRANSPORTER_2"/>
    <property type="match status" value="1"/>
</dbReference>
<dbReference type="PANTHER" id="PTHR42788">
    <property type="entry name" value="TAURINE IMPORT ATP-BINDING PROTEIN-RELATED"/>
    <property type="match status" value="1"/>
</dbReference>
<evidence type="ECO:0000259" key="4">
    <source>
        <dbReference type="PROSITE" id="PS50893"/>
    </source>
</evidence>
<keyword evidence="3 5" id="KW-0067">ATP-binding</keyword>
<keyword evidence="2" id="KW-0547">Nucleotide-binding</keyword>
<keyword evidence="9" id="KW-1185">Reference proteome</keyword>
<evidence type="ECO:0000313" key="7">
    <source>
        <dbReference type="EMBL" id="TXI51467.1"/>
    </source>
</evidence>
<gene>
    <name evidence="6" type="ORF">BST15_12465</name>
    <name evidence="7" type="ORF">E6Q54_20380</name>
    <name evidence="5" type="ORF">WR43_16330</name>
</gene>
<dbReference type="OrthoDB" id="8773773at2"/>
<reference evidence="6 9" key="3">
    <citation type="submission" date="2016-12" db="EMBL/GenBank/DDBJ databases">
        <title>The new phylogeny of genus Mycobacterium.</title>
        <authorList>
            <person name="Tortoli E."/>
            <person name="Trovato A."/>
            <person name="Cirillo D.M."/>
        </authorList>
    </citation>
    <scope>NUCLEOTIDE SEQUENCE [LARGE SCALE GENOMIC DNA]</scope>
    <source>
        <strain evidence="6 9">DSM 44942</strain>
    </source>
</reference>
<dbReference type="PATRIC" id="fig|342002.3.peg.3233"/>
<evidence type="ECO:0000256" key="3">
    <source>
        <dbReference type="ARBA" id="ARBA00022840"/>
    </source>
</evidence>
<dbReference type="SUPFAM" id="SSF52540">
    <property type="entry name" value="P-loop containing nucleoside triphosphate hydrolases"/>
    <property type="match status" value="1"/>
</dbReference>
<dbReference type="EMBL" id="SSGD01000148">
    <property type="protein sequence ID" value="TXI51467.1"/>
    <property type="molecule type" value="Genomic_DNA"/>
</dbReference>
<dbReference type="SMART" id="SM00382">
    <property type="entry name" value="AAA"/>
    <property type="match status" value="1"/>
</dbReference>
<dbReference type="InterPro" id="IPR027417">
    <property type="entry name" value="P-loop_NTPase"/>
</dbReference>
<evidence type="ECO:0000256" key="2">
    <source>
        <dbReference type="ARBA" id="ARBA00022741"/>
    </source>
</evidence>
<dbReference type="EMBL" id="MVHH01000024">
    <property type="protein sequence ID" value="OQZ96367.1"/>
    <property type="molecule type" value="Genomic_DNA"/>
</dbReference>
<evidence type="ECO:0000313" key="9">
    <source>
        <dbReference type="Proteomes" id="UP000192327"/>
    </source>
</evidence>
<feature type="domain" description="ABC transporter" evidence="4">
    <location>
        <begin position="6"/>
        <end position="230"/>
    </location>
</feature>
<dbReference type="InterPro" id="IPR003593">
    <property type="entry name" value="AAA+_ATPase"/>
</dbReference>
<evidence type="ECO:0000256" key="1">
    <source>
        <dbReference type="ARBA" id="ARBA00022448"/>
    </source>
</evidence>
<evidence type="ECO:0000313" key="10">
    <source>
        <dbReference type="Proteomes" id="UP000321797"/>
    </source>
</evidence>
<accession>A0A0F5MTB6</accession>
<dbReference type="Proteomes" id="UP000034416">
    <property type="component" value="Unassembled WGS sequence"/>
</dbReference>
<dbReference type="GO" id="GO:0016887">
    <property type="term" value="F:ATP hydrolysis activity"/>
    <property type="evidence" value="ECO:0007669"/>
    <property type="project" value="InterPro"/>
</dbReference>
<protein>
    <submittedName>
        <fullName evidence="5 7">ABC transporter ATP-binding protein</fullName>
    </submittedName>
</protein>
<reference evidence="8" key="1">
    <citation type="submission" date="2015-04" db="EMBL/GenBank/DDBJ databases">
        <title>Genome sequence of Mycobacterium arupense GUC1.</title>
        <authorList>
            <person name="Greninger A.L."/>
            <person name="Cunningham G."/>
            <person name="Chiu C.Y."/>
            <person name="Miller S."/>
        </authorList>
    </citation>
    <scope>NUCLEOTIDE SEQUENCE [LARGE SCALE GENOMIC DNA]</scope>
    <source>
        <strain evidence="8">GUC1</strain>
    </source>
</reference>
<evidence type="ECO:0000313" key="5">
    <source>
        <dbReference type="EMBL" id="KKB98063.1"/>
    </source>
</evidence>
<reference evidence="5" key="2">
    <citation type="submission" date="2015-04" db="EMBL/GenBank/DDBJ databases">
        <title>Genome sequence of Mycobacterium arupense strain GUC1.</title>
        <authorList>
            <person name="Greninger A.L."/>
            <person name="Cunningham G."/>
            <person name="Chiu C.Y."/>
            <person name="Miller S."/>
        </authorList>
    </citation>
    <scope>NUCLEOTIDE SEQUENCE</scope>
    <source>
        <strain evidence="5">GUC1</strain>
    </source>
</reference>
<dbReference type="AlphaFoldDB" id="A0A0F5MTB6"/>
<dbReference type="GO" id="GO:0005524">
    <property type="term" value="F:ATP binding"/>
    <property type="evidence" value="ECO:0007669"/>
    <property type="project" value="UniProtKB-KW"/>
</dbReference>
<evidence type="ECO:0000313" key="8">
    <source>
        <dbReference type="Proteomes" id="UP000034416"/>
    </source>
</evidence>
<dbReference type="InterPro" id="IPR017871">
    <property type="entry name" value="ABC_transporter-like_CS"/>
</dbReference>
<reference evidence="7 10" key="4">
    <citation type="submission" date="2018-09" db="EMBL/GenBank/DDBJ databases">
        <title>Metagenome Assembled Genomes from an Advanced Water Purification Facility.</title>
        <authorList>
            <person name="Stamps B.W."/>
            <person name="Spear J.R."/>
        </authorList>
    </citation>
    <scope>NUCLEOTIDE SEQUENCE [LARGE SCALE GENOMIC DNA]</scope>
    <source>
        <strain evidence="7">Bin_29_2</strain>
    </source>
</reference>
<dbReference type="RefSeq" id="WP_046190653.1">
    <property type="nucleotide sequence ID" value="NZ_JACKUJ010000018.1"/>
</dbReference>
<dbReference type="PANTHER" id="PTHR42788:SF19">
    <property type="entry name" value="ALIPHATIC SULFONATES IMPORT ATP-BINDING PROTEIN SSUB 2"/>
    <property type="match status" value="1"/>
</dbReference>
<name>A0A0F5MTB6_9MYCO</name>
<evidence type="ECO:0000313" key="6">
    <source>
        <dbReference type="EMBL" id="OQZ96367.1"/>
    </source>
</evidence>
<dbReference type="InterPro" id="IPR003439">
    <property type="entry name" value="ABC_transporter-like_ATP-bd"/>
</dbReference>
<keyword evidence="1" id="KW-0813">Transport</keyword>
<proteinExistence type="predicted"/>
<dbReference type="Pfam" id="PF00005">
    <property type="entry name" value="ABC_tran"/>
    <property type="match status" value="1"/>
</dbReference>
<dbReference type="Proteomes" id="UP000192327">
    <property type="component" value="Unassembled WGS sequence"/>
</dbReference>
<sequence length="247" mass="26701">MGTESVRIAQGGKQFGAVTVLRDIELSVGDGEFVAVLGSSGSGKSTLLRVLAGLESLDTGTVTWNSDGNRPRTGVVFQRPLLMPWLTVAENVSYAKRFAAHRSDFDQERVAELMARFGVDQLADRYPDQLSGGQAQRVAILRAVATNPRLLLLDEPFSALDPTTRADLQGWLGQLAAALRVTVVLVTHDVDEALRLAERVILLGSDGRLRNQWEISDAAPVGHADLRQEILAQYDADRASVVGGVRS</sequence>
<dbReference type="PROSITE" id="PS00211">
    <property type="entry name" value="ABC_TRANSPORTER_1"/>
    <property type="match status" value="1"/>
</dbReference>
<dbReference type="InterPro" id="IPR050166">
    <property type="entry name" value="ABC_transporter_ATP-bind"/>
</dbReference>
<organism evidence="5 8">
    <name type="scientific">Mycolicibacter arupensis</name>
    <dbReference type="NCBI Taxonomy" id="342002"/>
    <lineage>
        <taxon>Bacteria</taxon>
        <taxon>Bacillati</taxon>
        <taxon>Actinomycetota</taxon>
        <taxon>Actinomycetes</taxon>
        <taxon>Mycobacteriales</taxon>
        <taxon>Mycobacteriaceae</taxon>
        <taxon>Mycolicibacter</taxon>
    </lineage>
</organism>
<dbReference type="Gene3D" id="3.40.50.300">
    <property type="entry name" value="P-loop containing nucleotide triphosphate hydrolases"/>
    <property type="match status" value="1"/>
</dbReference>